<dbReference type="CDD" id="cd06533">
    <property type="entry name" value="Glyco_transf_WecG_TagA"/>
    <property type="match status" value="1"/>
</dbReference>
<gene>
    <name evidence="3" type="ORF">AL504_19635</name>
</gene>
<name>A0A109XX58_ALCXX</name>
<sequence length="254" mass="28939">MPVVRLFDLDIAAVSFDEAVEGLAQAAVRRDGRARIVVTPNVDHVVRLDASPEFRERYAKADFIFADGMPVVWASRFLGQPLPERITGSDLFVALCQRAQREGWQVMLLGGMPGSESDLLARFAQYYPGLNIDIVSPSMRFDPLGPEGQAYADRVRERQPDVVFLCVGMPKQEHWVLHHAGELPGGILLCVGAAMEFAIGLQRRAPMWMQRIGLEWLWRLASNPRRLWRRYLVDDPRFLGLCWRQWRKRRGSAP</sequence>
<dbReference type="NCBIfam" id="TIGR00696">
    <property type="entry name" value="wecG_tagA_cpsF"/>
    <property type="match status" value="1"/>
</dbReference>
<dbReference type="RefSeq" id="WP_061072911.1">
    <property type="nucleotide sequence ID" value="NZ_CP014060.2"/>
</dbReference>
<dbReference type="PANTHER" id="PTHR34136">
    <property type="match status" value="1"/>
</dbReference>
<evidence type="ECO:0000313" key="4">
    <source>
        <dbReference type="Proteomes" id="UP000060602"/>
    </source>
</evidence>
<keyword evidence="1" id="KW-0328">Glycosyltransferase</keyword>
<dbReference type="PANTHER" id="PTHR34136:SF1">
    <property type="entry name" value="UDP-N-ACETYL-D-MANNOSAMINURONIC ACID TRANSFERASE"/>
    <property type="match status" value="1"/>
</dbReference>
<dbReference type="AlphaFoldDB" id="A0A109XX58"/>
<dbReference type="Proteomes" id="UP000060602">
    <property type="component" value="Chromosome"/>
</dbReference>
<dbReference type="GO" id="GO:0016758">
    <property type="term" value="F:hexosyltransferase activity"/>
    <property type="evidence" value="ECO:0007669"/>
    <property type="project" value="TreeGrafter"/>
</dbReference>
<dbReference type="InterPro" id="IPR004629">
    <property type="entry name" value="WecG_TagA_CpsF"/>
</dbReference>
<accession>A0A109XX58</accession>
<keyword evidence="2 3" id="KW-0808">Transferase</keyword>
<protein>
    <submittedName>
        <fullName evidence="3">Glycosyltransferase</fullName>
    </submittedName>
</protein>
<organism evidence="3 4">
    <name type="scientific">Alcaligenes xylosoxydans xylosoxydans</name>
    <name type="common">Achromobacter xylosoxidans</name>
    <dbReference type="NCBI Taxonomy" id="85698"/>
    <lineage>
        <taxon>Bacteria</taxon>
        <taxon>Pseudomonadati</taxon>
        <taxon>Pseudomonadota</taxon>
        <taxon>Betaproteobacteria</taxon>
        <taxon>Burkholderiales</taxon>
        <taxon>Alcaligenaceae</taxon>
        <taxon>Achromobacter</taxon>
    </lineage>
</organism>
<proteinExistence type="predicted"/>
<evidence type="ECO:0000256" key="1">
    <source>
        <dbReference type="ARBA" id="ARBA00022676"/>
    </source>
</evidence>
<reference evidence="4" key="1">
    <citation type="submission" date="2015-12" db="EMBL/GenBank/DDBJ databases">
        <title>FDA dAtabase for Regulatory Grade micrObial Sequences (FDA-ARGOS): Supporting development and validation of Infectious Disease Dx tests.</title>
        <authorList>
            <person name="Case J."/>
            <person name="Tallon L."/>
            <person name="Sadzewicz L."/>
            <person name="Sengamalay N."/>
            <person name="Ott S."/>
            <person name="Godinez A."/>
            <person name="Nagaraj S."/>
            <person name="Nadendla S."/>
            <person name="Sichtig H."/>
        </authorList>
    </citation>
    <scope>NUCLEOTIDE SEQUENCE [LARGE SCALE GENOMIC DNA]</scope>
    <source>
        <strain evidence="4">FDAARGOS_147</strain>
    </source>
</reference>
<dbReference type="EMBL" id="CP014060">
    <property type="protein sequence ID" value="AMG38028.1"/>
    <property type="molecule type" value="Genomic_DNA"/>
</dbReference>
<evidence type="ECO:0000313" key="3">
    <source>
        <dbReference type="EMBL" id="AMG38028.1"/>
    </source>
</evidence>
<evidence type="ECO:0000256" key="2">
    <source>
        <dbReference type="ARBA" id="ARBA00022679"/>
    </source>
</evidence>
<dbReference type="Pfam" id="PF03808">
    <property type="entry name" value="Glyco_tran_WecG"/>
    <property type="match status" value="1"/>
</dbReference>